<dbReference type="SMART" id="SM00293">
    <property type="entry name" value="PWWP"/>
    <property type="match status" value="2"/>
</dbReference>
<protein>
    <submittedName>
        <fullName evidence="21">WHSC1</fullName>
    </submittedName>
</protein>
<dbReference type="Pfam" id="PF00856">
    <property type="entry name" value="SET"/>
    <property type="match status" value="1"/>
</dbReference>
<dbReference type="CDD" id="cd15567">
    <property type="entry name" value="PHD4_NSD"/>
    <property type="match status" value="1"/>
</dbReference>
<dbReference type="Gene3D" id="2.30.30.140">
    <property type="match status" value="2"/>
</dbReference>
<dbReference type="SMART" id="SM00249">
    <property type="entry name" value="PHD"/>
    <property type="match status" value="4"/>
</dbReference>
<evidence type="ECO:0000256" key="10">
    <source>
        <dbReference type="ARBA" id="ARBA00022833"/>
    </source>
</evidence>
<evidence type="ECO:0000256" key="11">
    <source>
        <dbReference type="ARBA" id="ARBA00022853"/>
    </source>
</evidence>
<proteinExistence type="predicted"/>
<dbReference type="InterPro" id="IPR001214">
    <property type="entry name" value="SET_dom"/>
</dbReference>
<dbReference type="InterPro" id="IPR059153">
    <property type="entry name" value="NSD_PHD-1st"/>
</dbReference>
<dbReference type="SUPFAM" id="SSF63748">
    <property type="entry name" value="Tudor/PWWP/MBT"/>
    <property type="match status" value="2"/>
</dbReference>
<dbReference type="SUPFAM" id="SSF82199">
    <property type="entry name" value="SET domain"/>
    <property type="match status" value="1"/>
</dbReference>
<evidence type="ECO:0000259" key="18">
    <source>
        <dbReference type="PROSITE" id="PS50812"/>
    </source>
</evidence>
<reference evidence="21 22" key="1">
    <citation type="submission" date="2022-01" db="EMBL/GenBank/DDBJ databases">
        <title>A chromosomal length assembly of Cordylochernes scorpioides.</title>
        <authorList>
            <person name="Zeh D."/>
            <person name="Zeh J."/>
        </authorList>
    </citation>
    <scope>NUCLEOTIDE SEQUENCE [LARGE SCALE GENOMIC DNA]</scope>
    <source>
        <strain evidence="21">IN4F17</strain>
        <tissue evidence="21">Whole Body</tissue>
    </source>
</reference>
<keyword evidence="8" id="KW-0479">Metal-binding</keyword>
<evidence type="ECO:0000256" key="5">
    <source>
        <dbReference type="ARBA" id="ARBA00022603"/>
    </source>
</evidence>
<keyword evidence="9 13" id="KW-0863">Zinc-finger</keyword>
<dbReference type="Pfam" id="PF17907">
    <property type="entry name" value="AWS"/>
    <property type="match status" value="1"/>
</dbReference>
<dbReference type="InterPro" id="IPR046341">
    <property type="entry name" value="SET_dom_sf"/>
</dbReference>
<feature type="region of interest" description="Disordered" evidence="14">
    <location>
        <begin position="39"/>
        <end position="62"/>
    </location>
</feature>
<keyword evidence="6" id="KW-0808">Transferase</keyword>
<dbReference type="CDD" id="cd19173">
    <property type="entry name" value="SET_NSD"/>
    <property type="match status" value="1"/>
</dbReference>
<dbReference type="PROSITE" id="PS01359">
    <property type="entry name" value="ZF_PHD_1"/>
    <property type="match status" value="1"/>
</dbReference>
<dbReference type="PANTHER" id="PTHR22884">
    <property type="entry name" value="SET DOMAIN PROTEINS"/>
    <property type="match status" value="1"/>
</dbReference>
<feature type="compositionally biased region" description="Basic and acidic residues" evidence="14">
    <location>
        <begin position="79"/>
        <end position="88"/>
    </location>
</feature>
<dbReference type="InterPro" id="IPR055198">
    <property type="entry name" value="NSD_PHD"/>
</dbReference>
<dbReference type="CDD" id="cd05838">
    <property type="entry name" value="PWWP_NSD_rpt2"/>
    <property type="match status" value="1"/>
</dbReference>
<evidence type="ECO:0000256" key="4">
    <source>
        <dbReference type="ARBA" id="ARBA00022553"/>
    </source>
</evidence>
<dbReference type="InterPro" id="IPR006560">
    <property type="entry name" value="AWS_dom"/>
</dbReference>
<feature type="domain" description="PHD-type" evidence="15">
    <location>
        <begin position="607"/>
        <end position="651"/>
    </location>
</feature>
<dbReference type="PROSITE" id="PS51215">
    <property type="entry name" value="AWS"/>
    <property type="match status" value="1"/>
</dbReference>
<dbReference type="CDD" id="cd20144">
    <property type="entry name" value="PWWP_NSD_rpt1"/>
    <property type="match status" value="1"/>
</dbReference>
<dbReference type="PROSITE" id="PS50868">
    <property type="entry name" value="POST_SET"/>
    <property type="match status" value="1"/>
</dbReference>
<keyword evidence="7" id="KW-0949">S-adenosyl-L-methionine</keyword>
<feature type="compositionally biased region" description="Basic and acidic residues" evidence="14">
    <location>
        <begin position="403"/>
        <end position="420"/>
    </location>
</feature>
<dbReference type="PROSITE" id="PS50280">
    <property type="entry name" value="SET"/>
    <property type="match status" value="1"/>
</dbReference>
<dbReference type="InterPro" id="IPR019787">
    <property type="entry name" value="Znf_PHD-finger"/>
</dbReference>
<dbReference type="InterPro" id="IPR000313">
    <property type="entry name" value="PWWP_dom"/>
</dbReference>
<evidence type="ECO:0000256" key="9">
    <source>
        <dbReference type="ARBA" id="ARBA00022771"/>
    </source>
</evidence>
<dbReference type="Pfam" id="PF22908">
    <property type="entry name" value="PHD_NSD"/>
    <property type="match status" value="1"/>
</dbReference>
<evidence type="ECO:0000256" key="2">
    <source>
        <dbReference type="ARBA" id="ARBA00004286"/>
    </source>
</evidence>
<keyword evidence="22" id="KW-1185">Reference proteome</keyword>
<keyword evidence="3" id="KW-0158">Chromosome</keyword>
<evidence type="ECO:0000313" key="21">
    <source>
        <dbReference type="EMBL" id="UYV77527.1"/>
    </source>
</evidence>
<keyword evidence="5" id="KW-0489">Methyltransferase</keyword>
<dbReference type="SUPFAM" id="SSF57903">
    <property type="entry name" value="FYVE/PHD zinc finger"/>
    <property type="match status" value="2"/>
</dbReference>
<evidence type="ECO:0000256" key="7">
    <source>
        <dbReference type="ARBA" id="ARBA00022691"/>
    </source>
</evidence>
<keyword evidence="11" id="KW-0156">Chromatin regulator</keyword>
<keyword evidence="10" id="KW-0862">Zinc</keyword>
<comment type="subcellular location">
    <subcellularLocation>
        <location evidence="2">Chromosome</location>
    </subcellularLocation>
    <subcellularLocation>
        <location evidence="1">Nucleus</location>
    </subcellularLocation>
</comment>
<dbReference type="InterPro" id="IPR019786">
    <property type="entry name" value="Zinc_finger_PHD-type_CS"/>
</dbReference>
<gene>
    <name evidence="21" type="ORF">LAZ67_15001366</name>
</gene>
<dbReference type="Gene3D" id="3.30.40.10">
    <property type="entry name" value="Zinc/RING finger domain, C3HC4 (zinc finger)"/>
    <property type="match status" value="2"/>
</dbReference>
<keyword evidence="4" id="KW-0597">Phosphoprotein</keyword>
<feature type="compositionally biased region" description="Low complexity" evidence="14">
    <location>
        <begin position="89"/>
        <end position="98"/>
    </location>
</feature>
<evidence type="ECO:0000259" key="16">
    <source>
        <dbReference type="PROSITE" id="PS50089"/>
    </source>
</evidence>
<evidence type="ECO:0000259" key="15">
    <source>
        <dbReference type="PROSITE" id="PS50016"/>
    </source>
</evidence>
<dbReference type="CDD" id="cd15566">
    <property type="entry name" value="PHD3_NSD"/>
    <property type="match status" value="1"/>
</dbReference>
<evidence type="ECO:0000259" key="20">
    <source>
        <dbReference type="PROSITE" id="PS51215"/>
    </source>
</evidence>
<feature type="domain" description="Post-SET" evidence="19">
    <location>
        <begin position="966"/>
        <end position="982"/>
    </location>
</feature>
<accession>A0ABY6LAQ8</accession>
<dbReference type="PROSITE" id="PS50812">
    <property type="entry name" value="PWWP"/>
    <property type="match status" value="2"/>
</dbReference>
<feature type="domain" description="AWS" evidence="20">
    <location>
        <begin position="790"/>
        <end position="840"/>
    </location>
</feature>
<dbReference type="InterPro" id="IPR001841">
    <property type="entry name" value="Znf_RING"/>
</dbReference>
<evidence type="ECO:0000256" key="6">
    <source>
        <dbReference type="ARBA" id="ARBA00022679"/>
    </source>
</evidence>
<dbReference type="InterPro" id="IPR050777">
    <property type="entry name" value="SET2_Histone-Lys_MeTrsfase"/>
</dbReference>
<dbReference type="Gene3D" id="2.170.270.10">
    <property type="entry name" value="SET domain"/>
    <property type="match status" value="1"/>
</dbReference>
<feature type="region of interest" description="Disordered" evidence="14">
    <location>
        <begin position="347"/>
        <end position="374"/>
    </location>
</feature>
<evidence type="ECO:0000256" key="8">
    <source>
        <dbReference type="ARBA" id="ARBA00022723"/>
    </source>
</evidence>
<evidence type="ECO:0000256" key="14">
    <source>
        <dbReference type="SAM" id="MobiDB-lite"/>
    </source>
</evidence>
<feature type="domain" description="SET" evidence="17">
    <location>
        <begin position="842"/>
        <end position="959"/>
    </location>
</feature>
<evidence type="ECO:0000256" key="12">
    <source>
        <dbReference type="ARBA" id="ARBA00023242"/>
    </source>
</evidence>
<dbReference type="InterPro" id="IPR011011">
    <property type="entry name" value="Znf_FYVE_PHD"/>
</dbReference>
<dbReference type="PROSITE" id="PS50089">
    <property type="entry name" value="ZF_RING_2"/>
    <property type="match status" value="1"/>
</dbReference>
<dbReference type="SMART" id="SM00570">
    <property type="entry name" value="AWS"/>
    <property type="match status" value="1"/>
</dbReference>
<dbReference type="Proteomes" id="UP001235939">
    <property type="component" value="Chromosome 15"/>
</dbReference>
<feature type="region of interest" description="Disordered" evidence="14">
    <location>
        <begin position="79"/>
        <end position="98"/>
    </location>
</feature>
<feature type="domain" description="RING-type" evidence="16">
    <location>
        <begin position="491"/>
        <end position="539"/>
    </location>
</feature>
<keyword evidence="12" id="KW-0539">Nucleus</keyword>
<dbReference type="PROSITE" id="PS50016">
    <property type="entry name" value="ZF_PHD_2"/>
    <property type="match status" value="1"/>
</dbReference>
<evidence type="ECO:0000259" key="17">
    <source>
        <dbReference type="PROSITE" id="PS50280"/>
    </source>
</evidence>
<evidence type="ECO:0000259" key="19">
    <source>
        <dbReference type="PROSITE" id="PS50868"/>
    </source>
</evidence>
<evidence type="ECO:0000256" key="3">
    <source>
        <dbReference type="ARBA" id="ARBA00022454"/>
    </source>
</evidence>
<evidence type="ECO:0000313" key="22">
    <source>
        <dbReference type="Proteomes" id="UP001235939"/>
    </source>
</evidence>
<evidence type="ECO:0000256" key="13">
    <source>
        <dbReference type="PROSITE-ProRule" id="PRU00175"/>
    </source>
</evidence>
<sequence length="1102" mass="124598">MNSSQPNKIKIHNPKTKLNLVKNGLIANKKENVLMNGNSKKKHSLHISSQMNGSSESSNNSSDIDIVSEATVEKSIDINAEEHWKDETSNSSLSSDTTSYINSDISSNGKHIKEKSLRNISSHECSTNNSDSDFKENSLSDFKKYINSTNKIKSSSTTNGNILVPNASKNNLKMELDDSMTTPTTNHIMNEGVTEMEDKAVSIEYNVGDLLWSKISGHPSWPCIVANDPDLDIHTKVCNIRKACRIYHVFYFGEENERGWTTITGVNKFEGLEAFNKMAQEQIAKASKNAKKKIIEKFAVKSSRKEAWGIAVKEAEEALKMNFEERLKIINGKKEILLASRKSKKKQVVKQESDTDSDATSLSKPDAEDIQAGKHKVIKRKLKSDGIKQPNKKCKLSTQENNLEGHPKVHKDNKFVHDSDVSDSSESGILQSDDRALGAHRQSKVCLKCEKPSVDLVQCKGKCFGYFHQECLVNSSQEPLCANCDAGVHKCMICQETSTETALKRCVSSNCGRFYHDTCLKAYSSMINHEGKNNHCPLHFCLTCVLENPRSSVTNASRLLKCIRCCRAFHNKRQCIAAGSIHLTGASIICSEHFEVKKHKLSSTINANWCFICSKSGSLLCCDTCPSAFHLECLNTKAPEDIFLCEDCECGKHPHYDDIVWAKLGAYRWWPAKVCHPKEVPHNIAKESPQIGEFPLYFFGTKNYIWAHRGRVFGFQEDDDERTDHALAHPGLTKRFNLALEEAGKEFAKYLKKKEVSMLEMKKHLKPPQFKMIKFNKPVGNVQVPTFNEKDYNRCDCNPNSESPCSSDVDCINRSLMFECNSNLCLAKEKCQNQRFQKREYPPAEPFLTESRGWGLRSLVDIKKGQFVNEYVGELIDDEECERRIAKMHKENETNFYFLTIDKDHIIDAGPKGNLSRFLNHSCNPNLETQKWIVNGETRIGLFARYDIPAKTELTFNYNLECKGNEKAKCMCGADNCSKYIGVRPLNTNSKAKSKVGIKRKKAFEKSKRDDICVYCKNRGSEMISCSYRDCPKSAHYACSLHAIQSAADNRWKCPEHLCEVCQTVSSKQCSTCSKTYCRQHYRNFLKTTEGNKFICIQGHQT</sequence>
<dbReference type="InterPro" id="IPR001965">
    <property type="entry name" value="Znf_PHD"/>
</dbReference>
<dbReference type="SMART" id="SM00317">
    <property type="entry name" value="SET"/>
    <property type="match status" value="1"/>
</dbReference>
<evidence type="ECO:0000256" key="1">
    <source>
        <dbReference type="ARBA" id="ARBA00004123"/>
    </source>
</evidence>
<dbReference type="Pfam" id="PF23011">
    <property type="entry name" value="PHD-1st_NSD"/>
    <property type="match status" value="1"/>
</dbReference>
<feature type="domain" description="PWWP" evidence="18">
    <location>
        <begin position="207"/>
        <end position="263"/>
    </location>
</feature>
<feature type="compositionally biased region" description="Low complexity" evidence="14">
    <location>
        <begin position="48"/>
        <end position="62"/>
    </location>
</feature>
<feature type="region of interest" description="Disordered" evidence="14">
    <location>
        <begin position="387"/>
        <end position="430"/>
    </location>
</feature>
<feature type="domain" description="PWWP" evidence="18">
    <location>
        <begin position="656"/>
        <end position="718"/>
    </location>
</feature>
<organism evidence="21 22">
    <name type="scientific">Cordylochernes scorpioides</name>
    <dbReference type="NCBI Taxonomy" id="51811"/>
    <lineage>
        <taxon>Eukaryota</taxon>
        <taxon>Metazoa</taxon>
        <taxon>Ecdysozoa</taxon>
        <taxon>Arthropoda</taxon>
        <taxon>Chelicerata</taxon>
        <taxon>Arachnida</taxon>
        <taxon>Pseudoscorpiones</taxon>
        <taxon>Cheliferoidea</taxon>
        <taxon>Chernetidae</taxon>
        <taxon>Cordylochernes</taxon>
    </lineage>
</organism>
<dbReference type="InterPro" id="IPR013083">
    <property type="entry name" value="Znf_RING/FYVE/PHD"/>
</dbReference>
<name>A0ABY6LAQ8_9ARAC</name>
<dbReference type="EMBL" id="CP092877">
    <property type="protein sequence ID" value="UYV77527.1"/>
    <property type="molecule type" value="Genomic_DNA"/>
</dbReference>
<dbReference type="Pfam" id="PF00855">
    <property type="entry name" value="PWWP"/>
    <property type="match status" value="2"/>
</dbReference>
<dbReference type="InterPro" id="IPR003616">
    <property type="entry name" value="Post-SET_dom"/>
</dbReference>